<dbReference type="AlphaFoldDB" id="A0A975U2Z0"/>
<dbReference type="PANTHER" id="PTHR30006">
    <property type="entry name" value="THIAMINE-BINDING PERIPLASMIC PROTEIN-RELATED"/>
    <property type="match status" value="1"/>
</dbReference>
<dbReference type="PIRSF" id="PIRSF002825">
    <property type="entry name" value="CfbpA"/>
    <property type="match status" value="1"/>
</dbReference>
<dbReference type="KEGG" id="elio:KO353_03425"/>
<keyword evidence="1 2" id="KW-0732">Signal</keyword>
<dbReference type="Proteomes" id="UP000694001">
    <property type="component" value="Chromosome"/>
</dbReference>
<evidence type="ECO:0000313" key="4">
    <source>
        <dbReference type="Proteomes" id="UP000694001"/>
    </source>
</evidence>
<dbReference type="CDD" id="cd13547">
    <property type="entry name" value="PBP2_Fbp_like_2"/>
    <property type="match status" value="1"/>
</dbReference>
<reference evidence="3" key="1">
    <citation type="submission" date="2021-06" db="EMBL/GenBank/DDBJ databases">
        <title>Elioraea tepida, sp. nov., a moderately thermophilic aerobic anoxygenic phototrophic bacterium isolated from an alkaline siliceous hot spring mat community in Yellowstone National Park, WY, USA.</title>
        <authorList>
            <person name="Saini M.K."/>
            <person name="Yoshida S."/>
            <person name="Sebastian A."/>
            <person name="Hirose S."/>
            <person name="Hara E."/>
            <person name="Tamaki H."/>
            <person name="Soulier N.T."/>
            <person name="Albert I."/>
            <person name="Hanada S."/>
            <person name="Bryant D.A."/>
            <person name="Tank M."/>
        </authorList>
    </citation>
    <scope>NUCLEOTIDE SEQUENCE</scope>
    <source>
        <strain evidence="3">MS-P2</strain>
    </source>
</reference>
<keyword evidence="4" id="KW-1185">Reference proteome</keyword>
<feature type="signal peptide" evidence="2">
    <location>
        <begin position="1"/>
        <end position="25"/>
    </location>
</feature>
<evidence type="ECO:0000256" key="2">
    <source>
        <dbReference type="SAM" id="SignalP"/>
    </source>
</evidence>
<dbReference type="RefSeq" id="WP_218286361.1">
    <property type="nucleotide sequence ID" value="NZ_CP076448.1"/>
</dbReference>
<organism evidence="3 4">
    <name type="scientific">Elioraea tepida</name>
    <dbReference type="NCBI Taxonomy" id="2843330"/>
    <lineage>
        <taxon>Bacteria</taxon>
        <taxon>Pseudomonadati</taxon>
        <taxon>Pseudomonadota</taxon>
        <taxon>Alphaproteobacteria</taxon>
        <taxon>Acetobacterales</taxon>
        <taxon>Elioraeaceae</taxon>
        <taxon>Elioraea</taxon>
    </lineage>
</organism>
<proteinExistence type="predicted"/>
<evidence type="ECO:0000256" key="1">
    <source>
        <dbReference type="ARBA" id="ARBA00022729"/>
    </source>
</evidence>
<dbReference type="Pfam" id="PF13531">
    <property type="entry name" value="SBP_bac_11"/>
    <property type="match status" value="1"/>
</dbReference>
<gene>
    <name evidence="3" type="ORF">KO353_03425</name>
</gene>
<dbReference type="EMBL" id="CP076448">
    <property type="protein sequence ID" value="QXM25305.1"/>
    <property type="molecule type" value="Genomic_DNA"/>
</dbReference>
<accession>A0A975U2Z0</accession>
<dbReference type="InterPro" id="IPR026045">
    <property type="entry name" value="Ferric-bd"/>
</dbReference>
<evidence type="ECO:0000313" key="3">
    <source>
        <dbReference type="EMBL" id="QXM25305.1"/>
    </source>
</evidence>
<feature type="chain" id="PRO_5036972184" evidence="2">
    <location>
        <begin position="26"/>
        <end position="333"/>
    </location>
</feature>
<sequence length="333" mass="35490">MSTCLPRRFLAAALLATALPLATPAASQPLSGRLVLYTSQLEPDAQGTVDAFRARHPGVEVEWVRGGTNALIPRLRAEFAAGNPRADVLLIADSLTMETLKAENRLLRWAEAPRGGVPADHVDPEGFYWGTKLITTGIVRNRRAPIEISSWNDLADPRARGLVTMPSPSVSGAALIHVYAIVQNPALGWDYLERLARNGLSVRGGNGAVMQSVAGGERAFGMIVDFLPIREAAKGAPVEFIFPKEGVSAITEPVAILAGTRNEAAAKAFVAFLLSREGQELAARQGFLPADPAVAPPAGFPDPRSITVMPLDPRRALAEADAVQRRFASLIGQ</sequence>
<name>A0A975U2Z0_9PROT</name>
<protein>
    <submittedName>
        <fullName evidence="3">ABC transporter substrate-binding protein</fullName>
    </submittedName>
</protein>
<dbReference type="PANTHER" id="PTHR30006:SF24">
    <property type="entry name" value="SLL0237 PROTEIN"/>
    <property type="match status" value="1"/>
</dbReference>